<organism evidence="2 3">
    <name type="scientific">Pararhizobium polonicum</name>
    <dbReference type="NCBI Taxonomy" id="1612624"/>
    <lineage>
        <taxon>Bacteria</taxon>
        <taxon>Pseudomonadati</taxon>
        <taxon>Pseudomonadota</taxon>
        <taxon>Alphaproteobacteria</taxon>
        <taxon>Hyphomicrobiales</taxon>
        <taxon>Rhizobiaceae</taxon>
        <taxon>Rhizobium/Agrobacterium group</taxon>
        <taxon>Pararhizobium</taxon>
    </lineage>
</organism>
<dbReference type="STRING" id="1612624.ADU59_22285"/>
<feature type="domain" description="PIN" evidence="1">
    <location>
        <begin position="4"/>
        <end position="121"/>
    </location>
</feature>
<gene>
    <name evidence="2" type="ORF">ADU59_22285</name>
</gene>
<dbReference type="InterPro" id="IPR002716">
    <property type="entry name" value="PIN_dom"/>
</dbReference>
<reference evidence="2 3" key="1">
    <citation type="journal article" date="2016" name="Syst. Appl. Microbiol.">
        <title>Pararhizobium polonicum sp. nov. isolated from tumors on stone fruit rootstocks.</title>
        <authorList>
            <person name="Pulawska J."/>
            <person name="Kuzmanovic N."/>
            <person name="Willems A."/>
            <person name="Pothier J.F."/>
        </authorList>
    </citation>
    <scope>NUCLEOTIDE SEQUENCE [LARGE SCALE GENOMIC DNA]</scope>
    <source>
        <strain evidence="2 3">F5.1</strain>
    </source>
</reference>
<dbReference type="EMBL" id="LGLV01000015">
    <property type="protein sequence ID" value="OBZ93200.1"/>
    <property type="molecule type" value="Genomic_DNA"/>
</dbReference>
<dbReference type="SUPFAM" id="SSF88723">
    <property type="entry name" value="PIN domain-like"/>
    <property type="match status" value="1"/>
</dbReference>
<dbReference type="CDD" id="cd09872">
    <property type="entry name" value="PIN_Sll0205-like"/>
    <property type="match status" value="1"/>
</dbReference>
<dbReference type="RefSeq" id="WP_068956664.1">
    <property type="nucleotide sequence ID" value="NZ_LGLV01000015.1"/>
</dbReference>
<dbReference type="Proteomes" id="UP000093111">
    <property type="component" value="Unassembled WGS sequence"/>
</dbReference>
<comment type="caution">
    <text evidence="2">The sequence shown here is derived from an EMBL/GenBank/DDBJ whole genome shotgun (WGS) entry which is preliminary data.</text>
</comment>
<keyword evidence="3" id="KW-1185">Reference proteome</keyword>
<dbReference type="PATRIC" id="fig|1612624.7.peg.2125"/>
<dbReference type="PANTHER" id="PTHR36173">
    <property type="entry name" value="RIBONUCLEASE VAPC16-RELATED"/>
    <property type="match status" value="1"/>
</dbReference>
<accession>A0A1C7NW22</accession>
<dbReference type="OrthoDB" id="9798990at2"/>
<dbReference type="InterPro" id="IPR029060">
    <property type="entry name" value="PIN-like_dom_sf"/>
</dbReference>
<evidence type="ECO:0000259" key="1">
    <source>
        <dbReference type="Pfam" id="PF01850"/>
    </source>
</evidence>
<proteinExistence type="predicted"/>
<dbReference type="Pfam" id="PF01850">
    <property type="entry name" value="PIN"/>
    <property type="match status" value="1"/>
</dbReference>
<dbReference type="AlphaFoldDB" id="A0A1C7NW22"/>
<dbReference type="PANTHER" id="PTHR36173:SF2">
    <property type="entry name" value="RIBONUCLEASE VAPC16"/>
    <property type="match status" value="1"/>
</dbReference>
<sequence length="129" mass="14286">MNLLLDTHVAIWAISSPEMLSSKIKAILRDPANQTYVSTASIWEISIKFMVGRDKAMPFSGYEAIRHFTNAGSRILDITAEHAAATEKVVTAHADPFDRLLIAQAITEPLALVTRDRNVAAYSPTFITW</sequence>
<name>A0A1C7NW22_9HYPH</name>
<evidence type="ECO:0000313" key="3">
    <source>
        <dbReference type="Proteomes" id="UP000093111"/>
    </source>
</evidence>
<dbReference type="Gene3D" id="3.40.50.1010">
    <property type="entry name" value="5'-nuclease"/>
    <property type="match status" value="1"/>
</dbReference>
<dbReference type="InterPro" id="IPR041705">
    <property type="entry name" value="PIN_Sll0205"/>
</dbReference>
<evidence type="ECO:0000313" key="2">
    <source>
        <dbReference type="EMBL" id="OBZ93200.1"/>
    </source>
</evidence>
<protein>
    <submittedName>
        <fullName evidence="2">Twitching motility protein PilT</fullName>
    </submittedName>
</protein>
<dbReference type="InterPro" id="IPR052919">
    <property type="entry name" value="TA_system_RNase"/>
</dbReference>